<accession>A0AA36MSI6</accession>
<feature type="domain" description="Sushi" evidence="2">
    <location>
        <begin position="641"/>
        <end position="697"/>
    </location>
</feature>
<gene>
    <name evidence="3" type="ORF">EVOR1521_LOCUS6313</name>
</gene>
<feature type="domain" description="Sushi" evidence="2">
    <location>
        <begin position="702"/>
        <end position="758"/>
    </location>
</feature>
<reference evidence="3" key="1">
    <citation type="submission" date="2023-08" db="EMBL/GenBank/DDBJ databases">
        <authorList>
            <person name="Chen Y."/>
            <person name="Shah S."/>
            <person name="Dougan E. K."/>
            <person name="Thang M."/>
            <person name="Chan C."/>
        </authorList>
    </citation>
    <scope>NUCLEOTIDE SEQUENCE</scope>
</reference>
<dbReference type="AlphaFoldDB" id="A0AA36MSI6"/>
<evidence type="ECO:0000313" key="3">
    <source>
        <dbReference type="EMBL" id="CAJ1377537.1"/>
    </source>
</evidence>
<sequence>MPSLRQERGDGSKGLPKCTDLAADKCNGFYAARKQLRRFPLTAWKVADPDYQNNGLGYECGLNDDRTCGRRSTCGVQNPPESLGEKQCRAPDVYKGGGNGTCKTVMTRPGAECITQCLQGFSPSVEKLMCQEGGTFEPKSFSCTANPCTVKSVENALLSGCKEGPESGVAVIESGLTCTVQCQEGFYKSDDVLRCYAETLTPPSFTCEAPCPVPNVENAPGTGVCKEGGDKILPFTSCTTQCAAGYTPSVASMSCRDAVFSPASVACTPDPCSAPTGVEFAHKKGPCQEGDVITSGTSCTAACAAGYTPSVASLACDAATLSPATFLCIPNPCVIPQIEFSAGNGCSGIRGAKVESGKDCRAACKPGYSPTKKKLSCYAETLTPSTFECLPDPCPVPFAKNQEGSGCIGVPGRVDGTVIESTDTCRTECKEGYHVSVESLSCLTGTLTPASFSCIEDSCPAVGGIANAPKVTCKEGGTIESQKTCTTKCKAGYMPNYASLSCKLGKFFPHTYKCEPIGCPLPLVNNRLGSGCSGLPHPAVVNSGASCAAQCLAGYTPSSTELKCFAGTMTPATFTCSENPCDVPTGIQNGASDSCKEGKTIQSGGTCTTQCADGFAPSVAALSCSLGKMSPRTFSCVPDPCVLPQVTDRQGNGCKGKRGTSIASGTTCYPECKAGFSPSESSLKCTAATLTPSTFKCNPNACALPSVNKAQGNGCSGVSGGMIDSGSKCQAACQSGYTASVGSLSCYASVLTPETFTCRPKGCSLPTVQFQAGNGCQGVTGSSISSGTTCQTECSSGYTPDVALLSCFAEVLTPSTFSCVPTPCNLPTVANACLGPNSDRSLGAGVGFRFS</sequence>
<name>A0AA36MSI6_9DINO</name>
<keyword evidence="1" id="KW-1015">Disulfide bond</keyword>
<feature type="domain" description="Sushi" evidence="2">
    <location>
        <begin position="148"/>
        <end position="207"/>
    </location>
</feature>
<evidence type="ECO:0000259" key="2">
    <source>
        <dbReference type="SMART" id="SM00032"/>
    </source>
</evidence>
<evidence type="ECO:0000313" key="4">
    <source>
        <dbReference type="Proteomes" id="UP001178507"/>
    </source>
</evidence>
<protein>
    <recommendedName>
        <fullName evidence="2">Sushi domain-containing protein</fullName>
    </recommendedName>
</protein>
<proteinExistence type="predicted"/>
<feature type="domain" description="Sushi" evidence="2">
    <location>
        <begin position="272"/>
        <end position="328"/>
    </location>
</feature>
<dbReference type="EMBL" id="CAUJNA010000469">
    <property type="protein sequence ID" value="CAJ1377537.1"/>
    <property type="molecule type" value="Genomic_DNA"/>
</dbReference>
<feature type="domain" description="Sushi" evidence="2">
    <location>
        <begin position="459"/>
        <end position="514"/>
    </location>
</feature>
<evidence type="ECO:0000256" key="1">
    <source>
        <dbReference type="ARBA" id="ARBA00023157"/>
    </source>
</evidence>
<feature type="domain" description="Sushi" evidence="2">
    <location>
        <begin position="581"/>
        <end position="636"/>
    </location>
</feature>
<dbReference type="InterPro" id="IPR000436">
    <property type="entry name" value="Sushi_SCR_CCP_dom"/>
</dbReference>
<dbReference type="SMART" id="SM00032">
    <property type="entry name" value="CCP"/>
    <property type="match status" value="8"/>
</dbReference>
<dbReference type="Proteomes" id="UP001178507">
    <property type="component" value="Unassembled WGS sequence"/>
</dbReference>
<feature type="domain" description="Sushi" evidence="2">
    <location>
        <begin position="407"/>
        <end position="454"/>
    </location>
</feature>
<comment type="caution">
    <text evidence="3">The sequence shown here is derived from an EMBL/GenBank/DDBJ whole genome shotgun (WGS) entry which is preliminary data.</text>
</comment>
<feature type="domain" description="Sushi" evidence="2">
    <location>
        <begin position="211"/>
        <end position="267"/>
    </location>
</feature>
<keyword evidence="4" id="KW-1185">Reference proteome</keyword>
<organism evidence="3 4">
    <name type="scientific">Effrenium voratum</name>
    <dbReference type="NCBI Taxonomy" id="2562239"/>
    <lineage>
        <taxon>Eukaryota</taxon>
        <taxon>Sar</taxon>
        <taxon>Alveolata</taxon>
        <taxon>Dinophyceae</taxon>
        <taxon>Suessiales</taxon>
        <taxon>Symbiodiniaceae</taxon>
        <taxon>Effrenium</taxon>
    </lineage>
</organism>